<dbReference type="Pfam" id="PF01565">
    <property type="entry name" value="FAD_binding_4"/>
    <property type="match status" value="1"/>
</dbReference>
<dbReference type="GO" id="GO:0080049">
    <property type="term" value="F:L-gulono-1,4-lactone dehydrogenase activity"/>
    <property type="evidence" value="ECO:0007669"/>
    <property type="project" value="TreeGrafter"/>
</dbReference>
<evidence type="ECO:0000313" key="4">
    <source>
        <dbReference type="Proteomes" id="UP000620156"/>
    </source>
</evidence>
<evidence type="ECO:0000256" key="1">
    <source>
        <dbReference type="ARBA" id="ARBA00023002"/>
    </source>
</evidence>
<dbReference type="Gene3D" id="1.10.45.10">
    <property type="entry name" value="Vanillyl-alcohol Oxidase, Chain A, domain 4"/>
    <property type="match status" value="1"/>
</dbReference>
<evidence type="ECO:0000313" key="3">
    <source>
        <dbReference type="EMBL" id="GGQ46007.1"/>
    </source>
</evidence>
<dbReference type="AlphaFoldDB" id="A0A918B970"/>
<keyword evidence="1" id="KW-0560">Oxidoreductase</keyword>
<dbReference type="PANTHER" id="PTHR43762:SF1">
    <property type="entry name" value="D-ARABINONO-1,4-LACTONE OXIDASE"/>
    <property type="match status" value="1"/>
</dbReference>
<comment type="caution">
    <text evidence="3">The sequence shown here is derived from an EMBL/GenBank/DDBJ whole genome shotgun (WGS) entry which is preliminary data.</text>
</comment>
<dbReference type="PROSITE" id="PS51387">
    <property type="entry name" value="FAD_PCMH"/>
    <property type="match status" value="1"/>
</dbReference>
<reference evidence="3" key="1">
    <citation type="journal article" date="2014" name="Int. J. Syst. Evol. Microbiol.">
        <title>Complete genome sequence of Corynebacterium casei LMG S-19264T (=DSM 44701T), isolated from a smear-ripened cheese.</title>
        <authorList>
            <consortium name="US DOE Joint Genome Institute (JGI-PGF)"/>
            <person name="Walter F."/>
            <person name="Albersmeier A."/>
            <person name="Kalinowski J."/>
            <person name="Ruckert C."/>
        </authorList>
    </citation>
    <scope>NUCLEOTIDE SEQUENCE</scope>
    <source>
        <strain evidence="3">JCM 3131</strain>
    </source>
</reference>
<dbReference type="Gene3D" id="3.30.465.10">
    <property type="match status" value="1"/>
</dbReference>
<dbReference type="Gene3D" id="3.30.43.10">
    <property type="entry name" value="Uridine Diphospho-n-acetylenolpyruvylglucosamine Reductase, domain 2"/>
    <property type="match status" value="1"/>
</dbReference>
<dbReference type="GO" id="GO:0071949">
    <property type="term" value="F:FAD binding"/>
    <property type="evidence" value="ECO:0007669"/>
    <property type="project" value="InterPro"/>
</dbReference>
<dbReference type="GO" id="GO:0016020">
    <property type="term" value="C:membrane"/>
    <property type="evidence" value="ECO:0007669"/>
    <property type="project" value="InterPro"/>
</dbReference>
<dbReference type="InterPro" id="IPR006094">
    <property type="entry name" value="Oxid_FAD_bind_N"/>
</dbReference>
<dbReference type="Gene3D" id="3.30.70.2520">
    <property type="match status" value="1"/>
</dbReference>
<proteinExistence type="predicted"/>
<organism evidence="3 4">
    <name type="scientific">Streptomyces ruber</name>
    <dbReference type="NCBI Taxonomy" id="83378"/>
    <lineage>
        <taxon>Bacteria</taxon>
        <taxon>Bacillati</taxon>
        <taxon>Actinomycetota</taxon>
        <taxon>Actinomycetes</taxon>
        <taxon>Kitasatosporales</taxon>
        <taxon>Streptomycetaceae</taxon>
        <taxon>Streptomyces</taxon>
    </lineage>
</organism>
<sequence>MAETVTNWAGNITYTAGEVHRPRSVAELRGVVAASPKVRVLGSGHSFNRIADPGGEGALLSLAGLPPLIEVDTAGRTVRVGGGVRYAELAAAVHAKGLALHNMASLPHISVAGSVATGTHGSGDTNGPLSSSVREVELVTADGETVVLARGDDRFGGAVVNLGALGVVTALTLDLEPAFDVEQHVFVDLPLAGLDHAAVAATAYSVSMFTDWREPRFNHVWVKRRTDRPMPGFPWAAPATEAVHPVPGMPAVNCTRQSGVPGPWHERLPHFRAEFTPSSGTELQSEYLLPRQHATEALHALAGIREVIAPVLQICEARTVAADDQWLSPSYGRDTVAFHFTWVDDLAAVVPVVRGIEEALEPFAPRPHWGKVFSVPPAGFGDRYPRLDAFRALTDALDPAEKFRNAFVRDVLRA</sequence>
<dbReference type="PIRSF" id="PIRSF000136">
    <property type="entry name" value="LGO_GLO"/>
    <property type="match status" value="1"/>
</dbReference>
<dbReference type="EMBL" id="BMQK01000002">
    <property type="protein sequence ID" value="GGQ46007.1"/>
    <property type="molecule type" value="Genomic_DNA"/>
</dbReference>
<feature type="domain" description="FAD-binding PCMH-type" evidence="2">
    <location>
        <begin position="12"/>
        <end position="178"/>
    </location>
</feature>
<dbReference type="Pfam" id="PF04030">
    <property type="entry name" value="ALO"/>
    <property type="match status" value="1"/>
</dbReference>
<keyword evidence="4" id="KW-1185">Reference proteome</keyword>
<evidence type="ECO:0000259" key="2">
    <source>
        <dbReference type="PROSITE" id="PS51387"/>
    </source>
</evidence>
<dbReference type="InterPro" id="IPR010031">
    <property type="entry name" value="FAD_lactone_oxidase-like"/>
</dbReference>
<dbReference type="InterPro" id="IPR016169">
    <property type="entry name" value="FAD-bd_PCMH_sub2"/>
</dbReference>
<dbReference type="InterPro" id="IPR016167">
    <property type="entry name" value="FAD-bd_PCMH_sub1"/>
</dbReference>
<dbReference type="Proteomes" id="UP000620156">
    <property type="component" value="Unassembled WGS sequence"/>
</dbReference>
<dbReference type="InterPro" id="IPR016166">
    <property type="entry name" value="FAD-bd_PCMH"/>
</dbReference>
<gene>
    <name evidence="3" type="primary">xyoA</name>
    <name evidence="3" type="ORF">GCM10010145_13380</name>
</gene>
<dbReference type="PANTHER" id="PTHR43762">
    <property type="entry name" value="L-GULONOLACTONE OXIDASE"/>
    <property type="match status" value="1"/>
</dbReference>
<protein>
    <submittedName>
        <fullName evidence="3">Xylitol oxidase</fullName>
    </submittedName>
</protein>
<dbReference type="SUPFAM" id="SSF56176">
    <property type="entry name" value="FAD-binding/transporter-associated domain-like"/>
    <property type="match status" value="1"/>
</dbReference>
<reference evidence="3" key="2">
    <citation type="submission" date="2020-09" db="EMBL/GenBank/DDBJ databases">
        <authorList>
            <person name="Sun Q."/>
            <person name="Ohkuma M."/>
        </authorList>
    </citation>
    <scope>NUCLEOTIDE SEQUENCE</scope>
    <source>
        <strain evidence="3">JCM 3131</strain>
    </source>
</reference>
<name>A0A918B970_9ACTN</name>
<dbReference type="InterPro" id="IPR016171">
    <property type="entry name" value="Vanillyl_alc_oxidase_C-sub2"/>
</dbReference>
<dbReference type="RefSeq" id="WP_189215725.1">
    <property type="nucleotide sequence ID" value="NZ_BMQK01000002.1"/>
</dbReference>
<dbReference type="GO" id="GO:0003885">
    <property type="term" value="F:D-arabinono-1,4-lactone oxidase activity"/>
    <property type="evidence" value="ECO:0007669"/>
    <property type="project" value="InterPro"/>
</dbReference>
<dbReference type="Gene3D" id="3.30.70.2530">
    <property type="match status" value="1"/>
</dbReference>
<accession>A0A918B970</accession>
<dbReference type="InterPro" id="IPR036318">
    <property type="entry name" value="FAD-bd_PCMH-like_sf"/>
</dbReference>
<dbReference type="InterPro" id="IPR007173">
    <property type="entry name" value="ALO_C"/>
</dbReference>